<sequence length="2962" mass="330277">MTFHLNLRKQGFYRIRPILAYGIQGDREEELQCFIYLQDYGSQPKTKDDMKQQPWSSTFDVFSDKVEKLHIEIAQKSRPLLASRILTVEDLSNLCPEEDCLYTKELSLTPKGILRFTIIYFEDEDALQNNSHRFSHHFRTLETGFHHRRGAVKLQNVHEAKGHAFVAKFFRQPTFCAFCKEFLWGFGKQGYQCLACQVAVHKKCHEKFLGKCTGSTLKSQATQYLRERFKIDVPHRFQVHTFRSPTFCNHCGSLLYGFRKQGLKCTRKFLDFVSRSPAPYNSGLSSYSNFSSDLTTRTFSPRNRSIQRVLDTDFAIPERSRSPVRDYTAPVTRATNYRPLPSSLSGDTSPGLRRKEISLTSDSRMSPVNWLGDDFSTKPRSYYDFPTIPTQYSSYSNSVIKRPRRTDYSDYFRPAMQSRPMLRSDFIPKPRAEREKGAMPLVRERKLIKFREITNDILSKVKRKVSWDLPEDISSPLINEMRNKENQVNDEIIDPVRSRDSSVSRRNSKDVLTLESNLSSYSPKEPRSRDCSLTRYGSPKPDSGSPSVSRRVSDHNIDVSRRVSDHNIDVSRRVSDHNIDVSRRVSDHNIDPLSPRNLMRLQSSRLKENSVDTVDLTNLQSDMELTSHPKIVPPPRKKSLGSLPHIKKHRKSSIENTAAEERSLNYSIIADQIRRSRESSDGTPKPSSCLTSNVSVTPDTLTDISCVNEKPIDLISDISNADMKPDRLPRRRRRIQLENDTTEPETPESVKTRRRQRNRSESADPSLARDPMSSSPLNEPPRPTNRMHRKSVKYKPERPIRRRLSKEPDDDLDQMSALPPDISKDSLPNTSRKNSFPKLLPDLKPDEERKKVDSSSKKENCQLSENNLLKIKGNDAGGVHKNVEILRSENEQINKEKENAKTLVTNKMCSTNLNSKHLGPEKLVDTSGEKKLEIMCNKTKPTVGSDAKIKSKNSKAIESSASTSDFNERNSTPIADAVSSKLSSRTSTEKLLSKTASSSDTEKIKPSKTNEISKSVSVAVESKANNKTIETVKMPPALSNLNADATKQINSTSGGVKTKSVDKISINDKAINEGTVSCTIEKQKTLESALVTIRSNELIDKTKNNKAINESVDTLKSKTAKTDNLKTVVSDSHIADKTKFSSKDNVKLSTSDNKISISHSGNTVQDKPSFTSAKLVNETKVTEEISNLKSKEINIPSDKIPVIKKLSSNDACKELSILETNKRNNLACPVISTSKELSSQNANNDASMTKVEANKVLSKSDTKNKNIPIDSSKQTISSKLSHEYVSRENQMVSDNSTALSTKSFGTNDTYSEKQMNTTPASLPSGNLSEAGTNNSSKTVLNNDVGKTKSSKDQTIGLASSLSAKTGKAVTKDEEIVVVCKLPPKKPLPTAKSSVESDVHKNIPVDQNVIVSIVNAKTVVVAEKGLDYETKVSRDTESIIPTKRVLPFSKIKSATTELTSDSIGLKKNQVGRVRGSVSVAHTVVLKPKSSNMNSSSQQMKNDSNTAMSAVRLKSIPDVIQTAVSTASKATPQQNDFNIRSNADSSEKSFIDKPPVLPSISSKLPVDVPDLMKNTEKPCPRNQISMDLTKKDLPVVQESLPDKVNDISVLKKTHVEVSKKPDLIEVKSAVKDPGNKVTADKKEKAPYGVSKPQLENKVDADKKEKAPCGVSKPQLENKVDADKKEKAPCGVSKPQLENKVDADKKEKAPCENKVDADKKEKAPCGVSKPELENKVDADKKEKAPCGVSKPELENKIGADKEKIPCSVSKPELENKVGADKKAPYDISKPEPESKITAEKKEKAQCILSKSDLENKVAADKKTSFAVSKPSLESKITEEKKEKAPYIQSKPDLGNKTTVDKKAPNIVSKPNLENKITEEQKESTPRIVSKPDQENNAAAEKTAPCTVSKPDLESKRIADKKEKVPCSLSKQNLGNKITADKDKVLPGLTKPQTDEKVALDLIPASSSDVNKNVKIGTSKAKDVKKSTEIVDSKKANTDSKPYKKSFTSPDIHTALQNHDKNLAAKDYTTSTGTNFKEKNTASLSSGCVPTTLLEINKSHKDENGLLKKDLGGRNKIDSEIDLNKGKILPQINKPSDDKNGILPIRSSAIPPPESLCAEKGSKKETASKISSDCTINTNLNFNTINKTEDGKGTIKKSALIDKQNCHPNKSVLPPSSNICINTERNKKIEISSGEKTSTVTVSKSSTENTQLNQSNKTVNDTKEQTHFSHELPQNGFKAETKEISLKNAVDNHSNKELLKDSIVPECKTQVQLLKEVTGKQVKESSNTNENTLENFNSRVTNSSDTLRKRDIDTINTTAIESSKIATGKPEASCKTISEEKCLKLSNKEQKLDVNGNSSNTEVLDKQDEPSLLINDNEIKSRVTNIDQSSAISDKQVKSPALVTKDEKTAEIAKKTNEKSKDTKNKVKNIVRRREQRMQPKITPFGLRLGPYHCTMPESSDSDSSDSESSLTSSSSSESEPETIQKRLKSEQFKSDKLPDRDDKTSTRTQSNASIKSSFSTSTRTTSISTSSTDDSPKGPKKLRFRKYEIDDFVFLKLLGKGSFGKVLLAELKGHDMYFAIKCLKKDVVLEDDDVESTMIERRVLALGTQHPYMCKLYCTFQTKSYLFFVMEYLNGGDLMFHIQEERQFDTKRAMFYAAEIVSALKFLHKRGIVYRDIKLDNVVLDKDGHIRLVDFGMCQCRVYNEETMPSNFCGTPTYIAPEMLRYSYFTSVHGLTNCMNSVETAVNVALFFNIPINLHAFRDIKLDNILLDMEGHVHLVDFGMCRTGMLDNKTSTFCGTPDYIAPEIILGQTYNQSVDWWSLGVLLFEMLAGRSPFVGTDEDELYWSICHEEPAYPHFLTKDAKNILENLLLKSPVKRLGMPSNPTGDIKDHPFFSTINWDKLERKEIPAPFKPTVSSEYDTRNFDSYYTTDSASLSPVDDQILESMDQEQFQGFSYTNPHITG</sequence>
<dbReference type="EC" id="2.7.11.13" evidence="2"/>
<dbReference type="EMBL" id="JABXBU010000011">
    <property type="protein sequence ID" value="KAF8791395.1"/>
    <property type="molecule type" value="Genomic_DNA"/>
</dbReference>
<feature type="compositionally biased region" description="Basic and acidic residues" evidence="13">
    <location>
        <begin position="1694"/>
        <end position="1720"/>
    </location>
</feature>
<evidence type="ECO:0000256" key="3">
    <source>
        <dbReference type="ARBA" id="ARBA00022527"/>
    </source>
</evidence>
<keyword evidence="11 12" id="KW-0067">ATP-binding</keyword>
<dbReference type="InterPro" id="IPR002219">
    <property type="entry name" value="PKC_DAG/PE"/>
</dbReference>
<comment type="caution">
    <text evidence="17">The sequence shown here is derived from an EMBL/GenBank/DDBJ whole genome shotgun (WGS) entry which is preliminary data.</text>
</comment>
<evidence type="ECO:0000256" key="4">
    <source>
        <dbReference type="ARBA" id="ARBA00022553"/>
    </source>
</evidence>
<evidence type="ECO:0000256" key="12">
    <source>
        <dbReference type="PROSITE-ProRule" id="PRU10141"/>
    </source>
</evidence>
<feature type="region of interest" description="Disordered" evidence="13">
    <location>
        <begin position="1824"/>
        <end position="1920"/>
    </location>
</feature>
<keyword evidence="6" id="KW-0479">Metal-binding</keyword>
<organism evidence="17 18">
    <name type="scientific">Argiope bruennichi</name>
    <name type="common">Wasp spider</name>
    <name type="synonym">Aranea bruennichi</name>
    <dbReference type="NCBI Taxonomy" id="94029"/>
    <lineage>
        <taxon>Eukaryota</taxon>
        <taxon>Metazoa</taxon>
        <taxon>Ecdysozoa</taxon>
        <taxon>Arthropoda</taxon>
        <taxon>Chelicerata</taxon>
        <taxon>Arachnida</taxon>
        <taxon>Araneae</taxon>
        <taxon>Araneomorphae</taxon>
        <taxon>Entelegynae</taxon>
        <taxon>Araneoidea</taxon>
        <taxon>Araneidae</taxon>
        <taxon>Argiope</taxon>
    </lineage>
</organism>
<feature type="region of interest" description="Disordered" evidence="13">
    <location>
        <begin position="1255"/>
        <end position="1274"/>
    </location>
</feature>
<gene>
    <name evidence="17" type="ORF">HNY73_006270</name>
</gene>
<feature type="compositionally biased region" description="Basic and acidic residues" evidence="13">
    <location>
        <begin position="494"/>
        <end position="509"/>
    </location>
</feature>
<dbReference type="Pfam" id="PF00433">
    <property type="entry name" value="Pkinase_C"/>
    <property type="match status" value="1"/>
</dbReference>
<keyword evidence="8" id="KW-0863">Zinc-finger</keyword>
<comment type="similarity">
    <text evidence="1">Belongs to the protein kinase superfamily. AGC Ser/Thr protein kinase family. PKC subfamily.</text>
</comment>
<feature type="compositionally biased region" description="Low complexity" evidence="13">
    <location>
        <begin position="2463"/>
        <end position="2474"/>
    </location>
</feature>
<dbReference type="GO" id="GO:0005524">
    <property type="term" value="F:ATP binding"/>
    <property type="evidence" value="ECO:0007669"/>
    <property type="project" value="UniProtKB-UniRule"/>
</dbReference>
<dbReference type="PROSITE" id="PS50011">
    <property type="entry name" value="PROTEIN_KINASE_DOM"/>
    <property type="match status" value="1"/>
</dbReference>
<feature type="compositionally biased region" description="Basic and acidic residues" evidence="13">
    <location>
        <begin position="1673"/>
        <end position="1685"/>
    </location>
</feature>
<feature type="compositionally biased region" description="Low complexity" evidence="13">
    <location>
        <begin position="2510"/>
        <end position="2530"/>
    </location>
</feature>
<dbReference type="PRINTS" id="PR00008">
    <property type="entry name" value="DAGPEDOMAIN"/>
</dbReference>
<dbReference type="InterPro" id="IPR008271">
    <property type="entry name" value="Ser/Thr_kinase_AS"/>
</dbReference>
<keyword evidence="4" id="KW-0597">Phosphoprotein</keyword>
<feature type="region of interest" description="Disordered" evidence="13">
    <location>
        <begin position="2202"/>
        <end position="2223"/>
    </location>
</feature>
<evidence type="ECO:0000256" key="2">
    <source>
        <dbReference type="ARBA" id="ARBA00012429"/>
    </source>
</evidence>
<dbReference type="FunFam" id="1.10.510.10:FF:000048">
    <property type="entry name" value="Protein kinase C"/>
    <property type="match status" value="1"/>
</dbReference>
<dbReference type="GO" id="GO:0004697">
    <property type="term" value="F:diacylglycerol-dependent serine/threonine kinase activity"/>
    <property type="evidence" value="ECO:0007669"/>
    <property type="project" value="UniProtKB-EC"/>
</dbReference>
<dbReference type="Pfam" id="PF00069">
    <property type="entry name" value="Pkinase"/>
    <property type="match status" value="2"/>
</dbReference>
<evidence type="ECO:0000256" key="8">
    <source>
        <dbReference type="ARBA" id="ARBA00022771"/>
    </source>
</evidence>
<feature type="domain" description="Phorbol-ester/DAG-type" evidence="15">
    <location>
        <begin position="162"/>
        <end position="212"/>
    </location>
</feature>
<dbReference type="SMART" id="SM00109">
    <property type="entry name" value="C1"/>
    <property type="match status" value="2"/>
</dbReference>
<feature type="domain" description="Protein kinase" evidence="14">
    <location>
        <begin position="2549"/>
        <end position="2893"/>
    </location>
</feature>
<dbReference type="InterPro" id="IPR046349">
    <property type="entry name" value="C1-like_sf"/>
</dbReference>
<feature type="region of interest" description="Disordered" evidence="13">
    <location>
        <begin position="489"/>
        <end position="564"/>
    </location>
</feature>
<keyword evidence="9" id="KW-0418">Kinase</keyword>
<reference evidence="17" key="1">
    <citation type="journal article" date="2020" name="bioRxiv">
        <title>Chromosome-level reference genome of the European wasp spider Argiope bruennichi: a resource for studies on range expansion and evolutionary adaptation.</title>
        <authorList>
            <person name="Sheffer M.M."/>
            <person name="Hoppe A."/>
            <person name="Krehenwinkel H."/>
            <person name="Uhl G."/>
            <person name="Kuss A.W."/>
            <person name="Jensen L."/>
            <person name="Jensen C."/>
            <person name="Gillespie R.G."/>
            <person name="Hoff K.J."/>
            <person name="Prost S."/>
        </authorList>
    </citation>
    <scope>NUCLEOTIDE SEQUENCE</scope>
</reference>
<dbReference type="Proteomes" id="UP000807504">
    <property type="component" value="Unassembled WGS sequence"/>
</dbReference>
<dbReference type="InterPro" id="IPR017892">
    <property type="entry name" value="Pkinase_C"/>
</dbReference>
<keyword evidence="18" id="KW-1185">Reference proteome</keyword>
<dbReference type="FunFam" id="3.30.60.20:FF:000008">
    <property type="entry name" value="Protein kinase C theta"/>
    <property type="match status" value="1"/>
</dbReference>
<feature type="compositionally biased region" description="Polar residues" evidence="13">
    <location>
        <begin position="1287"/>
        <end position="1341"/>
    </location>
</feature>
<dbReference type="FunFam" id="3.30.200.20:FF:000103">
    <property type="entry name" value="Protein kinase C"/>
    <property type="match status" value="1"/>
</dbReference>
<feature type="compositionally biased region" description="Basic and acidic residues" evidence="13">
    <location>
        <begin position="1872"/>
        <end position="1890"/>
    </location>
</feature>
<dbReference type="SMART" id="SM00133">
    <property type="entry name" value="S_TK_X"/>
    <property type="match status" value="1"/>
</dbReference>
<evidence type="ECO:0000259" key="15">
    <source>
        <dbReference type="PROSITE" id="PS50081"/>
    </source>
</evidence>
<feature type="domain" description="AGC-kinase C-terminal" evidence="16">
    <location>
        <begin position="2894"/>
        <end position="2962"/>
    </location>
</feature>
<evidence type="ECO:0000256" key="13">
    <source>
        <dbReference type="SAM" id="MobiDB-lite"/>
    </source>
</evidence>
<dbReference type="SUPFAM" id="SSF56112">
    <property type="entry name" value="Protein kinase-like (PK-like)"/>
    <property type="match status" value="2"/>
</dbReference>
<accession>A0A8T0FLY6</accession>
<keyword evidence="5" id="KW-0808">Transferase</keyword>
<dbReference type="SMART" id="SM00220">
    <property type="entry name" value="S_TKc"/>
    <property type="match status" value="1"/>
</dbReference>
<dbReference type="PROSITE" id="PS50081">
    <property type="entry name" value="ZF_DAG_PE_2"/>
    <property type="match status" value="2"/>
</dbReference>
<evidence type="ECO:0000256" key="1">
    <source>
        <dbReference type="ARBA" id="ARBA00005490"/>
    </source>
</evidence>
<evidence type="ECO:0000313" key="18">
    <source>
        <dbReference type="Proteomes" id="UP000807504"/>
    </source>
</evidence>
<feature type="compositionally biased region" description="Polar residues" evidence="13">
    <location>
        <begin position="1524"/>
        <end position="1542"/>
    </location>
</feature>
<feature type="region of interest" description="Disordered" evidence="13">
    <location>
        <begin position="2411"/>
        <end position="2537"/>
    </location>
</feature>
<evidence type="ECO:0000259" key="16">
    <source>
        <dbReference type="PROSITE" id="PS51285"/>
    </source>
</evidence>
<feature type="region of interest" description="Disordered" evidence="13">
    <location>
        <begin position="2085"/>
        <end position="2114"/>
    </location>
</feature>
<dbReference type="GO" id="GO:0008270">
    <property type="term" value="F:zinc ion binding"/>
    <property type="evidence" value="ECO:0007669"/>
    <property type="project" value="UniProtKB-KW"/>
</dbReference>
<dbReference type="InterPro" id="IPR020454">
    <property type="entry name" value="DAG/PE-bd"/>
</dbReference>
<dbReference type="PROSITE" id="PS00108">
    <property type="entry name" value="PROTEIN_KINASE_ST"/>
    <property type="match status" value="1"/>
</dbReference>
<dbReference type="InterPro" id="IPR011009">
    <property type="entry name" value="Kinase-like_dom_sf"/>
</dbReference>
<feature type="compositionally biased region" description="Basic and acidic residues" evidence="13">
    <location>
        <begin position="1652"/>
        <end position="1664"/>
    </location>
</feature>
<evidence type="ECO:0000256" key="6">
    <source>
        <dbReference type="ARBA" id="ARBA00022723"/>
    </source>
</evidence>
<feature type="region of interest" description="Disordered" evidence="13">
    <location>
        <begin position="1524"/>
        <end position="1554"/>
    </location>
</feature>
<protein>
    <recommendedName>
        <fullName evidence="2">protein kinase C</fullName>
        <ecNumber evidence="2">2.7.11.13</ecNumber>
    </recommendedName>
</protein>
<evidence type="ECO:0000256" key="11">
    <source>
        <dbReference type="ARBA" id="ARBA00022840"/>
    </source>
</evidence>
<evidence type="ECO:0000313" key="17">
    <source>
        <dbReference type="EMBL" id="KAF8791395.1"/>
    </source>
</evidence>
<feature type="region of interest" description="Disordered" evidence="13">
    <location>
        <begin position="1631"/>
        <end position="1748"/>
    </location>
</feature>
<dbReference type="PROSITE" id="PS00479">
    <property type="entry name" value="ZF_DAG_PE_1"/>
    <property type="match status" value="1"/>
</dbReference>
<dbReference type="InterPro" id="IPR017441">
    <property type="entry name" value="Protein_kinase_ATP_BS"/>
</dbReference>
<keyword evidence="10" id="KW-0862">Zinc</keyword>
<feature type="compositionally biased region" description="Polar residues" evidence="13">
    <location>
        <begin position="2205"/>
        <end position="2215"/>
    </location>
</feature>
<feature type="region of interest" description="Disordered" evidence="13">
    <location>
        <begin position="718"/>
        <end position="859"/>
    </location>
</feature>
<dbReference type="Gene3D" id="1.10.510.10">
    <property type="entry name" value="Transferase(Phosphotransferase) domain 1"/>
    <property type="match status" value="2"/>
</dbReference>
<feature type="compositionally biased region" description="Basic and acidic residues" evidence="13">
    <location>
        <begin position="1907"/>
        <end position="1920"/>
    </location>
</feature>
<proteinExistence type="inferred from homology"/>
<feature type="region of interest" description="Disordered" evidence="13">
    <location>
        <begin position="1772"/>
        <end position="1798"/>
    </location>
</feature>
<feature type="compositionally biased region" description="Basic and acidic residues" evidence="13">
    <location>
        <begin position="2479"/>
        <end position="2502"/>
    </location>
</feature>
<dbReference type="PANTHER" id="PTHR24351">
    <property type="entry name" value="RIBOSOMAL PROTEIN S6 KINASE"/>
    <property type="match status" value="1"/>
</dbReference>
<dbReference type="SUPFAM" id="SSF57889">
    <property type="entry name" value="Cysteine-rich domain"/>
    <property type="match status" value="2"/>
</dbReference>
<evidence type="ECO:0000256" key="7">
    <source>
        <dbReference type="ARBA" id="ARBA00022741"/>
    </source>
</evidence>
<feature type="compositionally biased region" description="Basic and acidic residues" evidence="13">
    <location>
        <begin position="1631"/>
        <end position="1643"/>
    </location>
</feature>
<feature type="compositionally biased region" description="Basic and acidic residues" evidence="13">
    <location>
        <begin position="1832"/>
        <end position="1841"/>
    </location>
</feature>
<reference evidence="17" key="2">
    <citation type="submission" date="2020-06" db="EMBL/GenBank/DDBJ databases">
        <authorList>
            <person name="Sheffer M."/>
        </authorList>
    </citation>
    <scope>NUCLEOTIDE SEQUENCE</scope>
</reference>
<dbReference type="Gene3D" id="3.30.60.20">
    <property type="match status" value="2"/>
</dbReference>
<feature type="compositionally biased region" description="Polar residues" evidence="13">
    <location>
        <begin position="954"/>
        <end position="973"/>
    </location>
</feature>
<feature type="domain" description="Phorbol-ester/DAG-type" evidence="15">
    <location>
        <begin position="234"/>
        <end position="265"/>
    </location>
</feature>
<feature type="compositionally biased region" description="Basic and acidic residues" evidence="13">
    <location>
        <begin position="1727"/>
        <end position="1741"/>
    </location>
</feature>
<feature type="region of interest" description="Disordered" evidence="13">
    <location>
        <begin position="626"/>
        <end position="659"/>
    </location>
</feature>
<feature type="region of interest" description="Disordered" evidence="13">
    <location>
        <begin position="942"/>
        <end position="1008"/>
    </location>
</feature>
<feature type="compositionally biased region" description="Basic and acidic residues" evidence="13">
    <location>
        <begin position="2411"/>
        <end position="2421"/>
    </location>
</feature>
<feature type="compositionally biased region" description="Basic and acidic residues" evidence="13">
    <location>
        <begin position="551"/>
        <end position="564"/>
    </location>
</feature>
<evidence type="ECO:0000256" key="10">
    <source>
        <dbReference type="ARBA" id="ARBA00022833"/>
    </source>
</evidence>
<dbReference type="Pfam" id="PF00130">
    <property type="entry name" value="C1_1"/>
    <property type="match status" value="2"/>
</dbReference>
<keyword evidence="7 12" id="KW-0547">Nucleotide-binding</keyword>
<dbReference type="FunFam" id="1.10.510.10:FF:000634">
    <property type="entry name" value="Protein kinase C"/>
    <property type="match status" value="1"/>
</dbReference>
<feature type="compositionally biased region" description="Polar residues" evidence="13">
    <location>
        <begin position="681"/>
        <end position="696"/>
    </location>
</feature>
<evidence type="ECO:0000259" key="14">
    <source>
        <dbReference type="PROSITE" id="PS50011"/>
    </source>
</evidence>
<evidence type="ECO:0000256" key="9">
    <source>
        <dbReference type="ARBA" id="ARBA00022777"/>
    </source>
</evidence>
<feature type="compositionally biased region" description="Basic and acidic residues" evidence="13">
    <location>
        <begin position="841"/>
        <end position="859"/>
    </location>
</feature>
<feature type="region of interest" description="Disordered" evidence="13">
    <location>
        <begin position="675"/>
        <end position="696"/>
    </location>
</feature>
<dbReference type="CDD" id="cd20834">
    <property type="entry name" value="C1_nPKC_theta-like_rpt1"/>
    <property type="match status" value="1"/>
</dbReference>
<name>A0A8T0FLY6_ARGBR</name>
<feature type="compositionally biased region" description="Basic residues" evidence="13">
    <location>
        <begin position="635"/>
        <end position="651"/>
    </location>
</feature>
<dbReference type="PROSITE" id="PS51285">
    <property type="entry name" value="AGC_KINASE_CTER"/>
    <property type="match status" value="1"/>
</dbReference>
<feature type="binding site" evidence="12">
    <location>
        <position position="2578"/>
    </location>
    <ligand>
        <name>ATP</name>
        <dbReference type="ChEBI" id="CHEBI:30616"/>
    </ligand>
</feature>
<evidence type="ECO:0000256" key="5">
    <source>
        <dbReference type="ARBA" id="ARBA00022679"/>
    </source>
</evidence>
<dbReference type="InterPro" id="IPR000961">
    <property type="entry name" value="AGC-kinase_C"/>
</dbReference>
<feature type="region of interest" description="Disordered" evidence="13">
    <location>
        <begin position="1287"/>
        <end position="1350"/>
    </location>
</feature>
<dbReference type="PROSITE" id="PS00107">
    <property type="entry name" value="PROTEIN_KINASE_ATP"/>
    <property type="match status" value="1"/>
</dbReference>
<dbReference type="InterPro" id="IPR000719">
    <property type="entry name" value="Prot_kinase_dom"/>
</dbReference>
<dbReference type="Gene3D" id="3.30.200.20">
    <property type="entry name" value="Phosphorylase Kinase, domain 1"/>
    <property type="match status" value="1"/>
</dbReference>
<keyword evidence="3" id="KW-0723">Serine/threonine-protein kinase</keyword>